<organism evidence="2 3">
    <name type="scientific">Cyanobium gracile (strain ATCC 27147 / PCC 6307)</name>
    <dbReference type="NCBI Taxonomy" id="292564"/>
    <lineage>
        <taxon>Bacteria</taxon>
        <taxon>Bacillati</taxon>
        <taxon>Cyanobacteriota</taxon>
        <taxon>Cyanophyceae</taxon>
        <taxon>Synechococcales</taxon>
        <taxon>Prochlorococcaceae</taxon>
        <taxon>Cyanobium</taxon>
    </lineage>
</organism>
<dbReference type="HOGENOM" id="CLU_1228246_0_0_3"/>
<dbReference type="EMBL" id="CP003495">
    <property type="protein sequence ID" value="AFY27969.1"/>
    <property type="molecule type" value="Genomic_DNA"/>
</dbReference>
<reference evidence="3" key="1">
    <citation type="journal article" date="2013" name="Proc. Natl. Acad. Sci. U.S.A.">
        <title>Improving the coverage of the cyanobacterial phylum using diversity-driven genome sequencing.</title>
        <authorList>
            <person name="Shih P.M."/>
            <person name="Wu D."/>
            <person name="Latifi A."/>
            <person name="Axen S.D."/>
            <person name="Fewer D.P."/>
            <person name="Talla E."/>
            <person name="Calteau A."/>
            <person name="Cai F."/>
            <person name="Tandeau de Marsac N."/>
            <person name="Rippka R."/>
            <person name="Herdman M."/>
            <person name="Sivonen K."/>
            <person name="Coursin T."/>
            <person name="Laurent T."/>
            <person name="Goodwin L."/>
            <person name="Nolan M."/>
            <person name="Davenport K.W."/>
            <person name="Han C.S."/>
            <person name="Rubin E.M."/>
            <person name="Eisen J.A."/>
            <person name="Woyke T."/>
            <person name="Gugger M."/>
            <person name="Kerfeld C.A."/>
        </authorList>
    </citation>
    <scope>NUCLEOTIDE SEQUENCE [LARGE SCALE GENOMIC DNA]</scope>
    <source>
        <strain evidence="3">ATCC 27147 / PCC 6307</strain>
    </source>
</reference>
<feature type="region of interest" description="Disordered" evidence="1">
    <location>
        <begin position="116"/>
        <end position="225"/>
    </location>
</feature>
<feature type="compositionally biased region" description="Polar residues" evidence="1">
    <location>
        <begin position="151"/>
        <end position="171"/>
    </location>
</feature>
<accession>K9P5Y5</accession>
<protein>
    <submittedName>
        <fullName evidence="2">Uncharacterized protein</fullName>
    </submittedName>
</protein>
<feature type="compositionally biased region" description="Basic residues" evidence="1">
    <location>
        <begin position="140"/>
        <end position="150"/>
    </location>
</feature>
<sequence length="225" mass="23437">MSAAACGCASRETPGERCGGRIALTNRSARVGGDGRAAGLPGRSRAAHVRRQAEAVGNGRLSGTAQQARQSHGDRLRLSRGAAASSGHDARSTVLRLQSLQQPPPQQGAELLGQAEPAGKAHHPIGGLGQKLHPPGGAGRGRRRQHHLKRTAQTVGLLQPQSRSQATSSPPVTKAALAKREPRRRAEQQQGRNGPAGTGAARSFQGSSVGRSMEYSILEHPLTSP</sequence>
<feature type="region of interest" description="Disordered" evidence="1">
    <location>
        <begin position="29"/>
        <end position="91"/>
    </location>
</feature>
<evidence type="ECO:0000313" key="2">
    <source>
        <dbReference type="EMBL" id="AFY27969.1"/>
    </source>
</evidence>
<dbReference type="Proteomes" id="UP000010388">
    <property type="component" value="Chromosome"/>
</dbReference>
<gene>
    <name evidence="2" type="ordered locus">Cyagr_0782</name>
</gene>
<dbReference type="STRING" id="292564.Cyagr_0782"/>
<name>K9P5Y5_CYAGP</name>
<feature type="compositionally biased region" description="Polar residues" evidence="1">
    <location>
        <begin position="61"/>
        <end position="70"/>
    </location>
</feature>
<evidence type="ECO:0000313" key="3">
    <source>
        <dbReference type="Proteomes" id="UP000010388"/>
    </source>
</evidence>
<evidence type="ECO:0000256" key="1">
    <source>
        <dbReference type="SAM" id="MobiDB-lite"/>
    </source>
</evidence>
<proteinExistence type="predicted"/>
<dbReference type="AlphaFoldDB" id="K9P5Y5"/>
<dbReference type="KEGG" id="cgc:Cyagr_0782"/>
<feature type="compositionally biased region" description="Basic and acidic residues" evidence="1">
    <location>
        <begin position="178"/>
        <end position="187"/>
    </location>
</feature>